<sequence>MTKRTLLYFSILIFHFSAEQALAQNLKLSILGKTEAETKTIDSLGYASRFEDLQSLKLELANFSKKIETIGYIDQKLLSYFKENDSLYLAQFSLKKRFSQVRIYNKELVPRSIFKMIDTKVENDHFTVPIEELELTLQLINAEIANEGSPFLTLTLEQINKNDDFTLSARLTASNTSARTIDNIIVKGYEKFPESYLKHFLKLKTGQDFNLKKIKLKSASLNNLMFANVIRDPEVLFTQDSTLLYMYIEKNKSNTFDGFLGFGTNENTNKIEFDGYLRLNLTNNLNYGESLKLLYKSDEIEQKTFDLSLQMPFLFGSPLGATVKLNIFKRDSTFVTVEQSARINYQFDPKNSVSLGVKAINSTDLLDLNTSIINDYRSNSYFANYQYTQQRQKDPLFPIDALFDFTAGTGSRIFDQNRDAQNHFALETYKIFDFNATNSFFSRLTSEYFTSNTFLENELFRFGGINSIRGFEENSLLANLYAVLNTEYRYRLNSTLYVHSVVDAAYFENQLIDQKGKLFGFGFGFGLLTKAGLFKFNYSSGKTENQSFSLTNSKIHLSLTALF</sequence>
<reference evidence="2 3" key="1">
    <citation type="submission" date="2019-08" db="EMBL/GenBank/DDBJ databases">
        <title>Genomes of Subsaximicrobium wynnwilliamsii strains.</title>
        <authorList>
            <person name="Bowman J.P."/>
        </authorList>
    </citation>
    <scope>NUCLEOTIDE SEQUENCE [LARGE SCALE GENOMIC DNA]</scope>
    <source>
        <strain evidence="2 3">2-80-2</strain>
    </source>
</reference>
<dbReference type="EMBL" id="VORO01000018">
    <property type="protein sequence ID" value="TXD87936.1"/>
    <property type="molecule type" value="Genomic_DNA"/>
</dbReference>
<keyword evidence="1" id="KW-0732">Signal</keyword>
<dbReference type="OrthoDB" id="9811416at2"/>
<feature type="chain" id="PRO_5022942217" evidence="1">
    <location>
        <begin position="24"/>
        <end position="563"/>
    </location>
</feature>
<organism evidence="2 3">
    <name type="scientific">Subsaximicrobium wynnwilliamsii</name>
    <dbReference type="NCBI Taxonomy" id="291179"/>
    <lineage>
        <taxon>Bacteria</taxon>
        <taxon>Pseudomonadati</taxon>
        <taxon>Bacteroidota</taxon>
        <taxon>Flavobacteriia</taxon>
        <taxon>Flavobacteriales</taxon>
        <taxon>Flavobacteriaceae</taxon>
        <taxon>Subsaximicrobium</taxon>
    </lineage>
</organism>
<dbReference type="Proteomes" id="UP000321578">
    <property type="component" value="Unassembled WGS sequence"/>
</dbReference>
<keyword evidence="3" id="KW-1185">Reference proteome</keyword>
<name>A0A5C6ZFB1_9FLAO</name>
<comment type="caution">
    <text evidence="2">The sequence shown here is derived from an EMBL/GenBank/DDBJ whole genome shotgun (WGS) entry which is preliminary data.</text>
</comment>
<dbReference type="AlphaFoldDB" id="A0A5C6ZFB1"/>
<gene>
    <name evidence="2" type="ORF">ESY86_14805</name>
</gene>
<evidence type="ECO:0000256" key="1">
    <source>
        <dbReference type="SAM" id="SignalP"/>
    </source>
</evidence>
<dbReference type="Gene3D" id="2.40.160.50">
    <property type="entry name" value="membrane protein fhac: a member of the omp85/tpsb transporter family"/>
    <property type="match status" value="1"/>
</dbReference>
<evidence type="ECO:0000313" key="3">
    <source>
        <dbReference type="Proteomes" id="UP000321578"/>
    </source>
</evidence>
<feature type="signal peptide" evidence="1">
    <location>
        <begin position="1"/>
        <end position="23"/>
    </location>
</feature>
<protein>
    <submittedName>
        <fullName evidence="2">BamA/TamA family outer membrane protein</fullName>
    </submittedName>
</protein>
<evidence type="ECO:0000313" key="2">
    <source>
        <dbReference type="EMBL" id="TXD87936.1"/>
    </source>
</evidence>
<accession>A0A5C6ZFB1</accession>
<proteinExistence type="predicted"/>